<evidence type="ECO:0000256" key="1">
    <source>
        <dbReference type="ARBA" id="ARBA00000900"/>
    </source>
</evidence>
<evidence type="ECO:0000256" key="12">
    <source>
        <dbReference type="ARBA" id="ARBA00022786"/>
    </source>
</evidence>
<dbReference type="FunFam" id="3.90.1150.220:FF:000001">
    <property type="entry name" value="Non-structural maintenance of chromosomes element 1 homolog"/>
    <property type="match status" value="1"/>
</dbReference>
<dbReference type="GO" id="GO:0008270">
    <property type="term" value="F:zinc ion binding"/>
    <property type="evidence" value="ECO:0007669"/>
    <property type="project" value="UniProtKB-KW"/>
</dbReference>
<gene>
    <name evidence="20" type="ORF">CGI_10010232</name>
</gene>
<dbReference type="CDD" id="cd16493">
    <property type="entry name" value="RING-CH-C4HC3_NSE1"/>
    <property type="match status" value="1"/>
</dbReference>
<evidence type="ECO:0000256" key="17">
    <source>
        <dbReference type="ARBA" id="ARBA00023242"/>
    </source>
</evidence>
<dbReference type="InterPro" id="IPR013083">
    <property type="entry name" value="Znf_RING/FYVE/PHD"/>
</dbReference>
<keyword evidence="11 18" id="KW-0863">Zinc-finger</keyword>
<comment type="subcellular location">
    <subcellularLocation>
        <location evidence="3">Chromosome</location>
        <location evidence="3">Telomere</location>
    </subcellularLocation>
    <subcellularLocation>
        <location evidence="2 18">Nucleus</location>
    </subcellularLocation>
</comment>
<dbReference type="GO" id="GO:0000781">
    <property type="term" value="C:chromosome, telomeric region"/>
    <property type="evidence" value="ECO:0007669"/>
    <property type="project" value="UniProtKB-SubCell"/>
</dbReference>
<evidence type="ECO:0000256" key="4">
    <source>
        <dbReference type="ARBA" id="ARBA00010258"/>
    </source>
</evidence>
<dbReference type="HOGENOM" id="CLU_045153_3_1_1"/>
<dbReference type="InterPro" id="IPR011513">
    <property type="entry name" value="Nse1"/>
</dbReference>
<keyword evidence="16 18" id="KW-0234">DNA repair</keyword>
<evidence type="ECO:0000256" key="11">
    <source>
        <dbReference type="ARBA" id="ARBA00022771"/>
    </source>
</evidence>
<dbReference type="SUPFAM" id="SSF57889">
    <property type="entry name" value="Cysteine-rich domain"/>
    <property type="match status" value="1"/>
</dbReference>
<keyword evidence="7" id="KW-0158">Chromosome</keyword>
<keyword evidence="9 18" id="KW-0479">Metal-binding</keyword>
<dbReference type="AlphaFoldDB" id="K1PRA0"/>
<proteinExistence type="inferred from homology"/>
<evidence type="ECO:0000256" key="6">
    <source>
        <dbReference type="ARBA" id="ARBA00019422"/>
    </source>
</evidence>
<accession>K1PRA0</accession>
<keyword evidence="12 18" id="KW-0833">Ubl conjugation pathway</keyword>
<name>K1PRA0_MAGGI</name>
<evidence type="ECO:0000256" key="14">
    <source>
        <dbReference type="ARBA" id="ARBA00022895"/>
    </source>
</evidence>
<evidence type="ECO:0000256" key="13">
    <source>
        <dbReference type="ARBA" id="ARBA00022833"/>
    </source>
</evidence>
<evidence type="ECO:0000256" key="7">
    <source>
        <dbReference type="ARBA" id="ARBA00022454"/>
    </source>
</evidence>
<dbReference type="PANTHER" id="PTHR20973:SF0">
    <property type="entry name" value="NON-STRUCTURAL MAINTENANCE OF CHROMOSOMES ELEMENT 1 HOMOLOG"/>
    <property type="match status" value="1"/>
</dbReference>
<evidence type="ECO:0000256" key="2">
    <source>
        <dbReference type="ARBA" id="ARBA00004123"/>
    </source>
</evidence>
<dbReference type="FunCoup" id="K1PRA0">
    <property type="interactions" value="906"/>
</dbReference>
<sequence length="359" mass="40950">MRMLAITNIVTLPSSNHNEIMTQMNDGHRLFLQSFMSRGILNAKEVKQLFKICCLKYKIPHPENEREAQAPLLEFVRTINNHIEPFHMQIRKGVSEDDGSSSYGLVCTSESTITKLASDYTPSELEFFKKLIEIIVASDNAEVGSTETLNLVSRLENVKKLSKDDAEDLLSRLETNKWIKMTHGKISLATRSLLELDQYILEIYQDDVEKCNICKKLCLKGQTCPSCGTKLHFHCASKLFEKEENPKCPKQGCKKAWPHEIKRTPRKEETIYSRTPEKSQKRKADAPFPWVLVSAFKRLLGIPEDTQVRKRHLQANEGSKSAEIKKKTPPLNRTPSWLKGTVYIPPAITPSYVDAYQSV</sequence>
<evidence type="ECO:0000256" key="18">
    <source>
        <dbReference type="RuleBase" id="RU368018"/>
    </source>
</evidence>
<dbReference type="Gene3D" id="3.30.40.10">
    <property type="entry name" value="Zinc/RING finger domain, C3HC4 (zinc finger)"/>
    <property type="match status" value="1"/>
</dbReference>
<keyword evidence="13 18" id="KW-0862">Zinc</keyword>
<feature type="domain" description="Non-structural maintenance of chromosomes element 1 RING C4HC3-type" evidence="19">
    <location>
        <begin position="211"/>
        <end position="250"/>
    </location>
</feature>
<evidence type="ECO:0000313" key="20">
    <source>
        <dbReference type="EMBL" id="EKC18945.1"/>
    </source>
</evidence>
<dbReference type="GO" id="GO:0061630">
    <property type="term" value="F:ubiquitin protein ligase activity"/>
    <property type="evidence" value="ECO:0007669"/>
    <property type="project" value="UniProtKB-EC"/>
</dbReference>
<reference evidence="20" key="1">
    <citation type="journal article" date="2012" name="Nature">
        <title>The oyster genome reveals stress adaptation and complexity of shell formation.</title>
        <authorList>
            <person name="Zhang G."/>
            <person name="Fang X."/>
            <person name="Guo X."/>
            <person name="Li L."/>
            <person name="Luo R."/>
            <person name="Xu F."/>
            <person name="Yang P."/>
            <person name="Zhang L."/>
            <person name="Wang X."/>
            <person name="Qi H."/>
            <person name="Xiong Z."/>
            <person name="Que H."/>
            <person name="Xie Y."/>
            <person name="Holland P.W."/>
            <person name="Paps J."/>
            <person name="Zhu Y."/>
            <person name="Wu F."/>
            <person name="Chen Y."/>
            <person name="Wang J."/>
            <person name="Peng C."/>
            <person name="Meng J."/>
            <person name="Yang L."/>
            <person name="Liu J."/>
            <person name="Wen B."/>
            <person name="Zhang N."/>
            <person name="Huang Z."/>
            <person name="Zhu Q."/>
            <person name="Feng Y."/>
            <person name="Mount A."/>
            <person name="Hedgecock D."/>
            <person name="Xu Z."/>
            <person name="Liu Y."/>
            <person name="Domazet-Loso T."/>
            <person name="Du Y."/>
            <person name="Sun X."/>
            <person name="Zhang S."/>
            <person name="Liu B."/>
            <person name="Cheng P."/>
            <person name="Jiang X."/>
            <person name="Li J."/>
            <person name="Fan D."/>
            <person name="Wang W."/>
            <person name="Fu W."/>
            <person name="Wang T."/>
            <person name="Wang B."/>
            <person name="Zhang J."/>
            <person name="Peng Z."/>
            <person name="Li Y."/>
            <person name="Li N."/>
            <person name="Wang J."/>
            <person name="Chen M."/>
            <person name="He Y."/>
            <person name="Tan F."/>
            <person name="Song X."/>
            <person name="Zheng Q."/>
            <person name="Huang R."/>
            <person name="Yang H."/>
            <person name="Du X."/>
            <person name="Chen L."/>
            <person name="Yang M."/>
            <person name="Gaffney P.M."/>
            <person name="Wang S."/>
            <person name="Luo L."/>
            <person name="She Z."/>
            <person name="Ming Y."/>
            <person name="Huang W."/>
            <person name="Zhang S."/>
            <person name="Huang B."/>
            <person name="Zhang Y."/>
            <person name="Qu T."/>
            <person name="Ni P."/>
            <person name="Miao G."/>
            <person name="Wang J."/>
            <person name="Wang Q."/>
            <person name="Steinberg C.E."/>
            <person name="Wang H."/>
            <person name="Li N."/>
            <person name="Qian L."/>
            <person name="Zhang G."/>
            <person name="Li Y."/>
            <person name="Yang H."/>
            <person name="Liu X."/>
            <person name="Wang J."/>
            <person name="Yin Y."/>
            <person name="Wang J."/>
        </authorList>
    </citation>
    <scope>NUCLEOTIDE SEQUENCE [LARGE SCALE GENOMIC DNA]</scope>
    <source>
        <strain evidence="20">05x7-T-G4-1.051#20</strain>
    </source>
</reference>
<evidence type="ECO:0000256" key="9">
    <source>
        <dbReference type="ARBA" id="ARBA00022723"/>
    </source>
</evidence>
<keyword evidence="10 18" id="KW-0227">DNA damage</keyword>
<dbReference type="InterPro" id="IPR046349">
    <property type="entry name" value="C1-like_sf"/>
</dbReference>
<keyword evidence="8 18" id="KW-0808">Transferase</keyword>
<dbReference type="InParanoid" id="K1PRA0"/>
<dbReference type="GO" id="GO:0000724">
    <property type="term" value="P:double-strand break repair via homologous recombination"/>
    <property type="evidence" value="ECO:0007669"/>
    <property type="project" value="TreeGrafter"/>
</dbReference>
<dbReference type="FunFam" id="1.10.10.10:FF:000270">
    <property type="entry name" value="Non-structural maintenance of chromosomes element 1 homolog"/>
    <property type="match status" value="1"/>
</dbReference>
<dbReference type="GO" id="GO:0030915">
    <property type="term" value="C:Smc5-Smc6 complex"/>
    <property type="evidence" value="ECO:0007669"/>
    <property type="project" value="UniProtKB-UniRule"/>
</dbReference>
<keyword evidence="17 18" id="KW-0539">Nucleus</keyword>
<comment type="subunit">
    <text evidence="18">Component of the Smc5-Smc6 complex.</text>
</comment>
<dbReference type="EC" id="2.3.2.27" evidence="5 18"/>
<evidence type="ECO:0000256" key="10">
    <source>
        <dbReference type="ARBA" id="ARBA00022763"/>
    </source>
</evidence>
<dbReference type="InterPro" id="IPR036388">
    <property type="entry name" value="WH-like_DNA-bd_sf"/>
</dbReference>
<keyword evidence="14" id="KW-0779">Telomere</keyword>
<dbReference type="Pfam" id="PF08746">
    <property type="entry name" value="zf-RING-like"/>
    <property type="match status" value="1"/>
</dbReference>
<dbReference type="EMBL" id="JH819092">
    <property type="protein sequence ID" value="EKC18945.1"/>
    <property type="molecule type" value="Genomic_DNA"/>
</dbReference>
<dbReference type="Gene3D" id="3.90.1150.220">
    <property type="match status" value="1"/>
</dbReference>
<comment type="catalytic activity">
    <reaction evidence="1 18">
        <text>S-ubiquitinyl-[E2 ubiquitin-conjugating enzyme]-L-cysteine + [acceptor protein]-L-lysine = [E2 ubiquitin-conjugating enzyme]-L-cysteine + N(6)-ubiquitinyl-[acceptor protein]-L-lysine.</text>
        <dbReference type="EC" id="2.3.2.27"/>
    </reaction>
</comment>
<dbReference type="GO" id="GO:0005634">
    <property type="term" value="C:nucleus"/>
    <property type="evidence" value="ECO:0007669"/>
    <property type="project" value="UniProtKB-SubCell"/>
</dbReference>
<evidence type="ECO:0000256" key="3">
    <source>
        <dbReference type="ARBA" id="ARBA00004574"/>
    </source>
</evidence>
<protein>
    <recommendedName>
        <fullName evidence="6 18">Non-structural maintenance of chromosomes element 1 homolog</fullName>
        <ecNumber evidence="5 18">2.3.2.27</ecNumber>
    </recommendedName>
</protein>
<evidence type="ECO:0000256" key="8">
    <source>
        <dbReference type="ARBA" id="ARBA00022679"/>
    </source>
</evidence>
<evidence type="ECO:0000259" key="19">
    <source>
        <dbReference type="Pfam" id="PF08746"/>
    </source>
</evidence>
<organism evidence="20">
    <name type="scientific">Magallana gigas</name>
    <name type="common">Pacific oyster</name>
    <name type="synonym">Crassostrea gigas</name>
    <dbReference type="NCBI Taxonomy" id="29159"/>
    <lineage>
        <taxon>Eukaryota</taxon>
        <taxon>Metazoa</taxon>
        <taxon>Spiralia</taxon>
        <taxon>Lophotrochozoa</taxon>
        <taxon>Mollusca</taxon>
        <taxon>Bivalvia</taxon>
        <taxon>Autobranchia</taxon>
        <taxon>Pteriomorphia</taxon>
        <taxon>Ostreida</taxon>
        <taxon>Ostreoidea</taxon>
        <taxon>Ostreidae</taxon>
        <taxon>Magallana</taxon>
    </lineage>
</organism>
<evidence type="ECO:0000256" key="16">
    <source>
        <dbReference type="ARBA" id="ARBA00023204"/>
    </source>
</evidence>
<dbReference type="Gene3D" id="1.10.10.10">
    <property type="entry name" value="Winged helix-like DNA-binding domain superfamily/Winged helix DNA-binding domain"/>
    <property type="match status" value="1"/>
</dbReference>
<dbReference type="InterPro" id="IPR014857">
    <property type="entry name" value="Nse1_RING_C4HC3-type"/>
</dbReference>
<dbReference type="PANTHER" id="PTHR20973">
    <property type="entry name" value="NON-SMC ELEMENT 1-RELATED"/>
    <property type="match status" value="1"/>
</dbReference>
<keyword evidence="15 18" id="KW-0233">DNA recombination</keyword>
<comment type="similarity">
    <text evidence="4 18">Belongs to the NSE1 family.</text>
</comment>
<dbReference type="Pfam" id="PF07574">
    <property type="entry name" value="SMC_Nse1"/>
    <property type="match status" value="1"/>
</dbReference>
<evidence type="ECO:0000256" key="15">
    <source>
        <dbReference type="ARBA" id="ARBA00023172"/>
    </source>
</evidence>
<evidence type="ECO:0000256" key="5">
    <source>
        <dbReference type="ARBA" id="ARBA00012483"/>
    </source>
</evidence>